<accession>A0A1M7GU36</accession>
<evidence type="ECO:0000256" key="5">
    <source>
        <dbReference type="ARBA" id="ARBA00022989"/>
    </source>
</evidence>
<dbReference type="InterPro" id="IPR042194">
    <property type="entry name" value="FHIPEP_1"/>
</dbReference>
<dbReference type="InterPro" id="IPR010982">
    <property type="entry name" value="Lambda_DNA-bd_dom_sf"/>
</dbReference>
<keyword evidence="7" id="KW-0472">Membrane</keyword>
<name>A0A1M7GU36_9FIRM</name>
<dbReference type="Gene3D" id="3.40.30.60">
    <property type="entry name" value="FHIPEP family, domain 1"/>
    <property type="match status" value="1"/>
</dbReference>
<dbReference type="Proteomes" id="UP000184038">
    <property type="component" value="Unassembled WGS sequence"/>
</dbReference>
<dbReference type="SMART" id="SM00530">
    <property type="entry name" value="HTH_XRE"/>
    <property type="match status" value="1"/>
</dbReference>
<evidence type="ECO:0000259" key="8">
    <source>
        <dbReference type="PROSITE" id="PS50943"/>
    </source>
</evidence>
<evidence type="ECO:0000256" key="3">
    <source>
        <dbReference type="ARBA" id="ARBA00022475"/>
    </source>
</evidence>
<dbReference type="PANTHER" id="PTHR46558:SF4">
    <property type="entry name" value="DNA-BIDING PHAGE PROTEIN"/>
    <property type="match status" value="1"/>
</dbReference>
<organism evidence="9 10">
    <name type="scientific">Anaerosporobacter mobilis DSM 15930</name>
    <dbReference type="NCBI Taxonomy" id="1120996"/>
    <lineage>
        <taxon>Bacteria</taxon>
        <taxon>Bacillati</taxon>
        <taxon>Bacillota</taxon>
        <taxon>Clostridia</taxon>
        <taxon>Lachnospirales</taxon>
        <taxon>Lachnospiraceae</taxon>
        <taxon>Anaerosporobacter</taxon>
    </lineage>
</organism>
<dbReference type="CDD" id="cd00093">
    <property type="entry name" value="HTH_XRE"/>
    <property type="match status" value="1"/>
</dbReference>
<dbReference type="PROSITE" id="PS50943">
    <property type="entry name" value="HTH_CROC1"/>
    <property type="match status" value="1"/>
</dbReference>
<comment type="subcellular location">
    <subcellularLocation>
        <location evidence="1">Cell membrane</location>
        <topology evidence="1">Multi-pass membrane protein</topology>
    </subcellularLocation>
</comment>
<dbReference type="RefSeq" id="WP_073284298.1">
    <property type="nucleotide sequence ID" value="NZ_FRCP01000007.1"/>
</dbReference>
<dbReference type="Pfam" id="PF01381">
    <property type="entry name" value="HTH_3"/>
    <property type="match status" value="1"/>
</dbReference>
<keyword evidence="4" id="KW-0812">Transmembrane</keyword>
<evidence type="ECO:0000256" key="1">
    <source>
        <dbReference type="ARBA" id="ARBA00004651"/>
    </source>
</evidence>
<protein>
    <submittedName>
        <fullName evidence="9">FHIPEP family protein</fullName>
    </submittedName>
</protein>
<proteinExistence type="inferred from homology"/>
<reference evidence="9 10" key="1">
    <citation type="submission" date="2016-11" db="EMBL/GenBank/DDBJ databases">
        <authorList>
            <person name="Jaros S."/>
            <person name="Januszkiewicz K."/>
            <person name="Wedrychowicz H."/>
        </authorList>
    </citation>
    <scope>NUCLEOTIDE SEQUENCE [LARGE SCALE GENOMIC DNA]</scope>
    <source>
        <strain evidence="9 10">DSM 15930</strain>
    </source>
</reference>
<evidence type="ECO:0000256" key="2">
    <source>
        <dbReference type="ARBA" id="ARBA00008835"/>
    </source>
</evidence>
<comment type="similarity">
    <text evidence="2">Belongs to the FHIPEP (flagella/HR/invasion proteins export pore) family.</text>
</comment>
<dbReference type="Gene3D" id="1.10.260.40">
    <property type="entry name" value="lambda repressor-like DNA-binding domains"/>
    <property type="match status" value="1"/>
</dbReference>
<evidence type="ECO:0000313" key="10">
    <source>
        <dbReference type="Proteomes" id="UP000184038"/>
    </source>
</evidence>
<dbReference type="InterPro" id="IPR042193">
    <property type="entry name" value="FHIPEP_3"/>
</dbReference>
<sequence length="265" mass="30370">MSNQQFCNNLVHYRQAAKMTQDDLASKLGVTPQAVSKWERGIGYPDLEITCAIAEFLHISLDQLLLEKAMITESGKRIDSDKVMSIILSDPILFQAGEAFIPHMLLENEKHFNGIQKIREELAKEYGYLLPVVRMKDNTELEANQYQICIYDKVALDCKVECLDEFTFKEVYEVVKRVAIEQYDCIINKQIVKNLLDNIAFQYPAVIQNLIPDKVSYSMVQQILVVIIKQGKSIRNLIKIIEWIEEGIMVGLTVEKIGIDIAKRI</sequence>
<dbReference type="SUPFAM" id="SSF47413">
    <property type="entry name" value="lambda repressor-like DNA-binding domains"/>
    <property type="match status" value="1"/>
</dbReference>
<dbReference type="GO" id="GO:0005886">
    <property type="term" value="C:plasma membrane"/>
    <property type="evidence" value="ECO:0007669"/>
    <property type="project" value="UniProtKB-SubCell"/>
</dbReference>
<dbReference type="InterPro" id="IPR001387">
    <property type="entry name" value="Cro/C1-type_HTH"/>
</dbReference>
<gene>
    <name evidence="9" type="ORF">SAMN02746066_01120</name>
</gene>
<dbReference type="OrthoDB" id="9815852at2"/>
<keyword evidence="3" id="KW-1003">Cell membrane</keyword>
<evidence type="ECO:0000256" key="4">
    <source>
        <dbReference type="ARBA" id="ARBA00022692"/>
    </source>
</evidence>
<keyword evidence="5" id="KW-1133">Transmembrane helix</keyword>
<keyword evidence="6" id="KW-0238">DNA-binding</keyword>
<evidence type="ECO:0000313" key="9">
    <source>
        <dbReference type="EMBL" id="SHM19756.1"/>
    </source>
</evidence>
<dbReference type="GO" id="GO:0003677">
    <property type="term" value="F:DNA binding"/>
    <property type="evidence" value="ECO:0007669"/>
    <property type="project" value="UniProtKB-KW"/>
</dbReference>
<dbReference type="EMBL" id="FRCP01000007">
    <property type="protein sequence ID" value="SHM19756.1"/>
    <property type="molecule type" value="Genomic_DNA"/>
</dbReference>
<dbReference type="AlphaFoldDB" id="A0A1M7GU36"/>
<dbReference type="GO" id="GO:0009306">
    <property type="term" value="P:protein secretion"/>
    <property type="evidence" value="ECO:0007669"/>
    <property type="project" value="InterPro"/>
</dbReference>
<dbReference type="STRING" id="1120996.SAMN02746066_01120"/>
<dbReference type="Gene3D" id="1.10.8.540">
    <property type="entry name" value="FHIPEP family, domain 3"/>
    <property type="match status" value="1"/>
</dbReference>
<feature type="domain" description="HTH cro/C1-type" evidence="8">
    <location>
        <begin position="10"/>
        <end position="64"/>
    </location>
</feature>
<dbReference type="InterPro" id="IPR001712">
    <property type="entry name" value="T3SS_FHIPEP"/>
</dbReference>
<dbReference type="Pfam" id="PF00771">
    <property type="entry name" value="FHIPEP"/>
    <property type="match status" value="2"/>
</dbReference>
<evidence type="ECO:0000256" key="7">
    <source>
        <dbReference type="ARBA" id="ARBA00023136"/>
    </source>
</evidence>
<keyword evidence="10" id="KW-1185">Reference proteome</keyword>
<dbReference type="PANTHER" id="PTHR46558">
    <property type="entry name" value="TRACRIPTIONAL REGULATORY PROTEIN-RELATED-RELATED"/>
    <property type="match status" value="1"/>
</dbReference>
<evidence type="ECO:0000256" key="6">
    <source>
        <dbReference type="ARBA" id="ARBA00023125"/>
    </source>
</evidence>